<evidence type="ECO:0000313" key="2">
    <source>
        <dbReference type="Proteomes" id="UP001056120"/>
    </source>
</evidence>
<proteinExistence type="predicted"/>
<evidence type="ECO:0000313" key="1">
    <source>
        <dbReference type="EMBL" id="KAI3761413.1"/>
    </source>
</evidence>
<dbReference type="Proteomes" id="UP001056120">
    <property type="component" value="Linkage Group LG17"/>
</dbReference>
<sequence>MEEMVKTCPQHTCSWLKNMFTLYKHEEVWNHQQFLEGKILAQQSFKAHPSDVFICSFPKSGTTWLKALAFAIVTRAKFDQSSSPLLTTLPHDCIPFLEKDLEQIVENHKNSHFPPISTHLHYNSLPQSILASNCKIVYIHRNMKDVIVSYYHFLRKIVKLPMEDAPFEEAFDEFCQGVSNYGPHWDHILGYWKASLERPEMFLFLKYEDMKTDPISNVKRIAEFMGYPFTIDEEKAGVVERIIKLCSFESLSNLEVNKSGMHRVEETIAIENRLFFRNAKDGDWKNYFSDEMIEKIDKLIDEKMGATGLVLK</sequence>
<gene>
    <name evidence="1" type="ORF">L1987_51829</name>
</gene>
<organism evidence="1 2">
    <name type="scientific">Smallanthus sonchifolius</name>
    <dbReference type="NCBI Taxonomy" id="185202"/>
    <lineage>
        <taxon>Eukaryota</taxon>
        <taxon>Viridiplantae</taxon>
        <taxon>Streptophyta</taxon>
        <taxon>Embryophyta</taxon>
        <taxon>Tracheophyta</taxon>
        <taxon>Spermatophyta</taxon>
        <taxon>Magnoliopsida</taxon>
        <taxon>eudicotyledons</taxon>
        <taxon>Gunneridae</taxon>
        <taxon>Pentapetalae</taxon>
        <taxon>asterids</taxon>
        <taxon>campanulids</taxon>
        <taxon>Asterales</taxon>
        <taxon>Asteraceae</taxon>
        <taxon>Asteroideae</taxon>
        <taxon>Heliantheae alliance</taxon>
        <taxon>Millerieae</taxon>
        <taxon>Smallanthus</taxon>
    </lineage>
</organism>
<comment type="caution">
    <text evidence="1">The sequence shown here is derived from an EMBL/GenBank/DDBJ whole genome shotgun (WGS) entry which is preliminary data.</text>
</comment>
<reference evidence="2" key="1">
    <citation type="journal article" date="2022" name="Mol. Ecol. Resour.">
        <title>The genomes of chicory, endive, great burdock and yacon provide insights into Asteraceae palaeo-polyploidization history and plant inulin production.</title>
        <authorList>
            <person name="Fan W."/>
            <person name="Wang S."/>
            <person name="Wang H."/>
            <person name="Wang A."/>
            <person name="Jiang F."/>
            <person name="Liu H."/>
            <person name="Zhao H."/>
            <person name="Xu D."/>
            <person name="Zhang Y."/>
        </authorList>
    </citation>
    <scope>NUCLEOTIDE SEQUENCE [LARGE SCALE GENOMIC DNA]</scope>
    <source>
        <strain evidence="2">cv. Yunnan</strain>
    </source>
</reference>
<name>A0ACB9ES24_9ASTR</name>
<dbReference type="EMBL" id="CM042034">
    <property type="protein sequence ID" value="KAI3761413.1"/>
    <property type="molecule type" value="Genomic_DNA"/>
</dbReference>
<accession>A0ACB9ES24</accession>
<reference evidence="1 2" key="2">
    <citation type="journal article" date="2022" name="Mol. Ecol. Resour.">
        <title>The genomes of chicory, endive, great burdock and yacon provide insights into Asteraceae paleo-polyploidization history and plant inulin production.</title>
        <authorList>
            <person name="Fan W."/>
            <person name="Wang S."/>
            <person name="Wang H."/>
            <person name="Wang A."/>
            <person name="Jiang F."/>
            <person name="Liu H."/>
            <person name="Zhao H."/>
            <person name="Xu D."/>
            <person name="Zhang Y."/>
        </authorList>
    </citation>
    <scope>NUCLEOTIDE SEQUENCE [LARGE SCALE GENOMIC DNA]</scope>
    <source>
        <strain evidence="2">cv. Yunnan</strain>
        <tissue evidence="1">Leaves</tissue>
    </source>
</reference>
<protein>
    <submittedName>
        <fullName evidence="1">Uncharacterized protein</fullName>
    </submittedName>
</protein>
<keyword evidence="2" id="KW-1185">Reference proteome</keyword>